<dbReference type="EC" id="3.1.1.61" evidence="2"/>
<feature type="active site" evidence="4">
    <location>
        <position position="275"/>
    </location>
</feature>
<keyword evidence="4" id="KW-0145">Chemotaxis</keyword>
<dbReference type="Proteomes" id="UP000739180">
    <property type="component" value="Unassembled WGS sequence"/>
</dbReference>
<dbReference type="Pfam" id="PF01339">
    <property type="entry name" value="CheB_methylest"/>
    <property type="match status" value="1"/>
</dbReference>
<evidence type="ECO:0000313" key="7">
    <source>
        <dbReference type="Proteomes" id="UP000739180"/>
    </source>
</evidence>
<comment type="caution">
    <text evidence="6">The sequence shown here is derived from an EMBL/GenBank/DDBJ whole genome shotgun (WGS) entry which is preliminary data.</text>
</comment>
<dbReference type="PANTHER" id="PTHR42872:SF6">
    <property type="entry name" value="PROTEIN-GLUTAMATE METHYLESTERASE_PROTEIN-GLUTAMINE GLUTAMINASE"/>
    <property type="match status" value="1"/>
</dbReference>
<evidence type="ECO:0000313" key="6">
    <source>
        <dbReference type="EMBL" id="TMW10820.1"/>
    </source>
</evidence>
<evidence type="ECO:0000256" key="3">
    <source>
        <dbReference type="ARBA" id="ARBA00048267"/>
    </source>
</evidence>
<feature type="domain" description="CheB-type methylesterase" evidence="5">
    <location>
        <begin position="143"/>
        <end position="333"/>
    </location>
</feature>
<dbReference type="RefSeq" id="WP_138773656.1">
    <property type="nucleotide sequence ID" value="NZ_JBHSSX010000077.1"/>
</dbReference>
<reference evidence="6 7" key="1">
    <citation type="submission" date="2019-05" db="EMBL/GenBank/DDBJ databases">
        <title>Genome of Alcanivorax gelatiniphagus, an oil degrading marine bacteria.</title>
        <authorList>
            <person name="Kwon K.K."/>
        </authorList>
    </citation>
    <scope>NUCLEOTIDE SEQUENCE [LARGE SCALE GENOMIC DNA]</scope>
    <source>
        <strain evidence="6 7">MEBiC 08158</strain>
    </source>
</reference>
<keyword evidence="1 4" id="KW-0378">Hydrolase</keyword>
<sequence>MTAPGRVGVIADDTLQGHLLATAIKGQGYQVVVNTAPDSLEDRWLTADALDLWVVDLSREDRWQPFLDRLLEQAAAPLLFCDGQAPARTASHYPRWERRLVTKLVDYIGIPAVERLDTVVPAPAPAPTPIPAPREFQALAEGEGVAERVWVLGASLGGPAAVKQFLDSLPPHLPVAFVLAQHIDNGFLDTLCQVLRRDSRLDCQVAGDGSRLGHGRLLVAPVTQSIEFDQDGGVRLTGQPWEGPYAPSIDQVLHNVARGFGRCAGAILFSGMGNDGAITAPRLAADGTRVWAQTADSCAVSSQPDAVRETGCVGYSGTPEQLARQLVEQVRQEVAVAAS</sequence>
<feature type="active site" evidence="4">
    <location>
        <position position="155"/>
    </location>
</feature>
<dbReference type="PROSITE" id="PS50122">
    <property type="entry name" value="CHEB"/>
    <property type="match status" value="1"/>
</dbReference>
<evidence type="ECO:0000256" key="4">
    <source>
        <dbReference type="PROSITE-ProRule" id="PRU00050"/>
    </source>
</evidence>
<dbReference type="InterPro" id="IPR000673">
    <property type="entry name" value="Sig_transdc_resp-reg_Me-estase"/>
</dbReference>
<dbReference type="PANTHER" id="PTHR42872">
    <property type="entry name" value="PROTEIN-GLUTAMATE METHYLESTERASE/PROTEIN-GLUTAMINE GLUTAMINASE"/>
    <property type="match status" value="1"/>
</dbReference>
<name>A0ABY2XHH6_9GAMM</name>
<comment type="catalytic activity">
    <reaction evidence="3">
        <text>[protein]-L-glutamate 5-O-methyl ester + H2O = L-glutamyl-[protein] + methanol + H(+)</text>
        <dbReference type="Rhea" id="RHEA:23236"/>
        <dbReference type="Rhea" id="RHEA-COMP:10208"/>
        <dbReference type="Rhea" id="RHEA-COMP:10311"/>
        <dbReference type="ChEBI" id="CHEBI:15377"/>
        <dbReference type="ChEBI" id="CHEBI:15378"/>
        <dbReference type="ChEBI" id="CHEBI:17790"/>
        <dbReference type="ChEBI" id="CHEBI:29973"/>
        <dbReference type="ChEBI" id="CHEBI:82795"/>
        <dbReference type="EC" id="3.1.1.61"/>
    </reaction>
</comment>
<dbReference type="InterPro" id="IPR035909">
    <property type="entry name" value="CheB_C"/>
</dbReference>
<protein>
    <recommendedName>
        <fullName evidence="2">protein-glutamate methylesterase</fullName>
        <ecNumber evidence="2">3.1.1.61</ecNumber>
    </recommendedName>
</protein>
<keyword evidence="7" id="KW-1185">Reference proteome</keyword>
<proteinExistence type="predicted"/>
<accession>A0ABY2XHH6</accession>
<evidence type="ECO:0000259" key="5">
    <source>
        <dbReference type="PROSITE" id="PS50122"/>
    </source>
</evidence>
<organism evidence="6 7">
    <name type="scientific">Alloalcanivorax gelatiniphagus</name>
    <dbReference type="NCBI Taxonomy" id="1194167"/>
    <lineage>
        <taxon>Bacteria</taxon>
        <taxon>Pseudomonadati</taxon>
        <taxon>Pseudomonadota</taxon>
        <taxon>Gammaproteobacteria</taxon>
        <taxon>Oceanospirillales</taxon>
        <taxon>Alcanivoracaceae</taxon>
        <taxon>Alloalcanivorax</taxon>
    </lineage>
</organism>
<dbReference type="Gene3D" id="3.40.50.180">
    <property type="entry name" value="Methylesterase CheB, C-terminal domain"/>
    <property type="match status" value="1"/>
</dbReference>
<dbReference type="EMBL" id="VCQT01000045">
    <property type="protein sequence ID" value="TMW10820.1"/>
    <property type="molecule type" value="Genomic_DNA"/>
</dbReference>
<gene>
    <name evidence="6" type="ORF">FGS76_16025</name>
</gene>
<evidence type="ECO:0000256" key="2">
    <source>
        <dbReference type="ARBA" id="ARBA00039140"/>
    </source>
</evidence>
<evidence type="ECO:0000256" key="1">
    <source>
        <dbReference type="ARBA" id="ARBA00022801"/>
    </source>
</evidence>
<dbReference type="SUPFAM" id="SSF52738">
    <property type="entry name" value="Methylesterase CheB, C-terminal domain"/>
    <property type="match status" value="1"/>
</dbReference>
<feature type="active site" evidence="4">
    <location>
        <position position="182"/>
    </location>
</feature>